<accession>A0A9D3WU44</accession>
<evidence type="ECO:0000256" key="1">
    <source>
        <dbReference type="SAM" id="MobiDB-lite"/>
    </source>
</evidence>
<organism evidence="2 3">
    <name type="scientific">Mauremys mutica</name>
    <name type="common">yellowpond turtle</name>
    <dbReference type="NCBI Taxonomy" id="74926"/>
    <lineage>
        <taxon>Eukaryota</taxon>
        <taxon>Metazoa</taxon>
        <taxon>Chordata</taxon>
        <taxon>Craniata</taxon>
        <taxon>Vertebrata</taxon>
        <taxon>Euteleostomi</taxon>
        <taxon>Archelosauria</taxon>
        <taxon>Testudinata</taxon>
        <taxon>Testudines</taxon>
        <taxon>Cryptodira</taxon>
        <taxon>Durocryptodira</taxon>
        <taxon>Testudinoidea</taxon>
        <taxon>Geoemydidae</taxon>
        <taxon>Geoemydinae</taxon>
        <taxon>Mauremys</taxon>
    </lineage>
</organism>
<protein>
    <submittedName>
        <fullName evidence="2">Uncharacterized protein</fullName>
    </submittedName>
</protein>
<keyword evidence="3" id="KW-1185">Reference proteome</keyword>
<feature type="compositionally biased region" description="Basic residues" evidence="1">
    <location>
        <begin position="17"/>
        <end position="28"/>
    </location>
</feature>
<name>A0A9D3WU44_9SAUR</name>
<evidence type="ECO:0000313" key="2">
    <source>
        <dbReference type="EMBL" id="KAH1166668.1"/>
    </source>
</evidence>
<reference evidence="2" key="1">
    <citation type="submission" date="2021-09" db="EMBL/GenBank/DDBJ databases">
        <title>The genome of Mauremys mutica provides insights into the evolution of semi-aquatic lifestyle.</title>
        <authorList>
            <person name="Gong S."/>
            <person name="Gao Y."/>
        </authorList>
    </citation>
    <scope>NUCLEOTIDE SEQUENCE</scope>
    <source>
        <strain evidence="2">MM-2020</strain>
        <tissue evidence="2">Muscle</tissue>
    </source>
</reference>
<sequence>MRVGRERAFLRRDRDKNRTRRKTVRLRQTRSSLPAGEVESQHMLP</sequence>
<evidence type="ECO:0000313" key="3">
    <source>
        <dbReference type="Proteomes" id="UP000827986"/>
    </source>
</evidence>
<dbReference type="EMBL" id="JAHDVG010000487">
    <property type="protein sequence ID" value="KAH1166668.1"/>
    <property type="molecule type" value="Genomic_DNA"/>
</dbReference>
<feature type="compositionally biased region" description="Basic and acidic residues" evidence="1">
    <location>
        <begin position="1"/>
        <end position="16"/>
    </location>
</feature>
<feature type="region of interest" description="Disordered" evidence="1">
    <location>
        <begin position="1"/>
        <end position="45"/>
    </location>
</feature>
<comment type="caution">
    <text evidence="2">The sequence shown here is derived from an EMBL/GenBank/DDBJ whole genome shotgun (WGS) entry which is preliminary data.</text>
</comment>
<dbReference type="Proteomes" id="UP000827986">
    <property type="component" value="Unassembled WGS sequence"/>
</dbReference>
<proteinExistence type="predicted"/>
<gene>
    <name evidence="2" type="ORF">KIL84_015840</name>
</gene>
<dbReference type="AlphaFoldDB" id="A0A9D3WU44"/>